<evidence type="ECO:0000313" key="1">
    <source>
        <dbReference type="EMBL" id="KAJ0183989.1"/>
    </source>
</evidence>
<dbReference type="Proteomes" id="UP000824533">
    <property type="component" value="Linkage Group LG01"/>
</dbReference>
<name>A0ACC1DJ50_9NEOP</name>
<accession>A0ACC1DJ50</accession>
<evidence type="ECO:0000313" key="2">
    <source>
        <dbReference type="Proteomes" id="UP000824533"/>
    </source>
</evidence>
<gene>
    <name evidence="1" type="ORF">K1T71_000412</name>
</gene>
<comment type="caution">
    <text evidence="1">The sequence shown here is derived from an EMBL/GenBank/DDBJ whole genome shotgun (WGS) entry which is preliminary data.</text>
</comment>
<organism evidence="1 2">
    <name type="scientific">Dendrolimus kikuchii</name>
    <dbReference type="NCBI Taxonomy" id="765133"/>
    <lineage>
        <taxon>Eukaryota</taxon>
        <taxon>Metazoa</taxon>
        <taxon>Ecdysozoa</taxon>
        <taxon>Arthropoda</taxon>
        <taxon>Hexapoda</taxon>
        <taxon>Insecta</taxon>
        <taxon>Pterygota</taxon>
        <taxon>Neoptera</taxon>
        <taxon>Endopterygota</taxon>
        <taxon>Lepidoptera</taxon>
        <taxon>Glossata</taxon>
        <taxon>Ditrysia</taxon>
        <taxon>Bombycoidea</taxon>
        <taxon>Lasiocampidae</taxon>
        <taxon>Dendrolimus</taxon>
    </lineage>
</organism>
<protein>
    <submittedName>
        <fullName evidence="1">Uncharacterized protein</fullName>
    </submittedName>
</protein>
<sequence length="1283" mass="144991">MSWKALAQRKFAQGAYIPPANTTSTTPERRAEPQPSTSRDTTNIVLNNVSAKTLLDNVSLKGPLSSTLQPKVLLDRLPTADMPKEKVPSSSPSKMVTRSKTKKLIIHKKKDVKSKKRILKRLVSNISNKSNNESNDFNTIEDNTPLTHFLKNTEQKPANIVVCGNAEAEQPVSSMEVEPNIAQNEQDVNTSCYYSHQEIQKWLADSISEEEVTEEVPAEVPEDAAAKVPEEIPAEVSEEIPKVLPAAATHENVQQAEETEALNKDKCNCNHSSQVLNIAFSENIGKYEGYHKCEKCCLADKLKTLSRIYDTPPIPTIMPYYVCDSNTDETQKRPELIRTNDQPLKNAELSSNKGDLYMNVLQFLRQLIQTSTDTNGILHAKLVPPTTEAYPINNASFIENKNLINQVVASLASNSELLQVIMQLQNSSKSQMDPPLVPVNDNHSESSHSSQNMKLYLSESSENADVDNNPISHASFRLDSIHLNPTSEFPTHSAPFVDNLDEIKGITMLDTDREQRDISVPDRLNEQQDISRPNNHNEQRDIEMPDSHNEQLSNTILDSHNEQKNSAISGSHNEQQDITMQDQDSTIPASHNEQQHITTTSYYNIRKIPKIESPLTLSDDDSVIECTEQDYTDMEVRSVARSRHTATPFPLPSTSRYVGLQDCSKAIEAPVFYPTNQDFQNPIAYFEKILPEASKFGLCKVVSPRDFKPPCNINNEIRFKVVDQYIPRLFSRWGPASKEMCAFRAHLATEKVKFTRAPLLDGMEVNLPKLYNIVQQHGVVRALTKKLWGRIAEEMALQKNTKPNKKIEQVYLKCLLPYRMLSDDERQNITQRLEVAWSKKHKKMMKRSMNPLHRKNRLLGDSESSEEDTEEKDLIEEALADSEDCVVPGRTMSLFAYKKIAKNTMSVLFPKSSSVIPLTKNIEAEYWRLVTQGQDHLCINTASIDTGAEGYGFPKDQSNKYSKHPWNLKMLSQNSSNVLRFLGSVLGVTVPTLHLGMVFSTSCWHRDPHGLPWVEYMHEGPGKIWYGIPNEQSSAFRNAVSDLCPTVCQNKSVWLPSDVTMIPPNLLLKHNVSLSRVEQHPGEFIIVFPKAYSCSISTGYTVSESVYFATASWLDDVHQLFNDLKNCCEPTMFSLEKLLVAVARDERAPVDQLKRVRSSLVPLIEEELNYRNELKEKVTGLKITNEIRQSKRKGRQSRGGWNLQEQDECEICRSTLFFAKVVGLTANNTFMCLEHAIKLVNRARLVPSQVTLITKISDQDLETLIKSIEKRLTSAENRTVSRN</sequence>
<reference evidence="1 2" key="1">
    <citation type="journal article" date="2021" name="Front. Genet.">
        <title>Chromosome-Level Genome Assembly Reveals Significant Gene Expansion in the Toll and IMD Signaling Pathways of Dendrolimus kikuchii.</title>
        <authorList>
            <person name="Zhou J."/>
            <person name="Wu P."/>
            <person name="Xiong Z."/>
            <person name="Liu N."/>
            <person name="Zhao N."/>
            <person name="Ji M."/>
            <person name="Qiu Y."/>
            <person name="Yang B."/>
        </authorList>
    </citation>
    <scope>NUCLEOTIDE SEQUENCE [LARGE SCALE GENOMIC DNA]</scope>
    <source>
        <strain evidence="1">Ann1</strain>
    </source>
</reference>
<dbReference type="EMBL" id="CM034387">
    <property type="protein sequence ID" value="KAJ0183989.1"/>
    <property type="molecule type" value="Genomic_DNA"/>
</dbReference>
<keyword evidence="2" id="KW-1185">Reference proteome</keyword>
<proteinExistence type="predicted"/>